<evidence type="ECO:0000256" key="1">
    <source>
        <dbReference type="SAM" id="MobiDB-lite"/>
    </source>
</evidence>
<organism evidence="2 3">
    <name type="scientific">Periplaneta americana</name>
    <name type="common">American cockroach</name>
    <name type="synonym">Blatta americana</name>
    <dbReference type="NCBI Taxonomy" id="6978"/>
    <lineage>
        <taxon>Eukaryota</taxon>
        <taxon>Metazoa</taxon>
        <taxon>Ecdysozoa</taxon>
        <taxon>Arthropoda</taxon>
        <taxon>Hexapoda</taxon>
        <taxon>Insecta</taxon>
        <taxon>Pterygota</taxon>
        <taxon>Neoptera</taxon>
        <taxon>Polyneoptera</taxon>
        <taxon>Dictyoptera</taxon>
        <taxon>Blattodea</taxon>
        <taxon>Blattoidea</taxon>
        <taxon>Blattidae</taxon>
        <taxon>Blattinae</taxon>
        <taxon>Periplaneta</taxon>
    </lineage>
</organism>
<dbReference type="Proteomes" id="UP001148838">
    <property type="component" value="Unassembled WGS sequence"/>
</dbReference>
<comment type="caution">
    <text evidence="2">The sequence shown here is derived from an EMBL/GenBank/DDBJ whole genome shotgun (WGS) entry which is preliminary data.</text>
</comment>
<keyword evidence="3" id="KW-1185">Reference proteome</keyword>
<protein>
    <submittedName>
        <fullName evidence="2">Uncharacterized protein</fullName>
    </submittedName>
</protein>
<dbReference type="EMBL" id="JAJSOF020000003">
    <property type="protein sequence ID" value="KAJ4449528.1"/>
    <property type="molecule type" value="Genomic_DNA"/>
</dbReference>
<gene>
    <name evidence="2" type="ORF">ANN_00929</name>
</gene>
<reference evidence="2 3" key="1">
    <citation type="journal article" date="2022" name="Allergy">
        <title>Genome assembly and annotation of Periplaneta americana reveal a comprehensive cockroach allergen profile.</title>
        <authorList>
            <person name="Wang L."/>
            <person name="Xiong Q."/>
            <person name="Saelim N."/>
            <person name="Wang L."/>
            <person name="Nong W."/>
            <person name="Wan A.T."/>
            <person name="Shi M."/>
            <person name="Liu X."/>
            <person name="Cao Q."/>
            <person name="Hui J.H.L."/>
            <person name="Sookrung N."/>
            <person name="Leung T.F."/>
            <person name="Tungtrongchitr A."/>
            <person name="Tsui S.K.W."/>
        </authorList>
    </citation>
    <scope>NUCLEOTIDE SEQUENCE [LARGE SCALE GENOMIC DNA]</scope>
    <source>
        <strain evidence="2">PWHHKU_190912</strain>
    </source>
</reference>
<accession>A0ABQ8TT95</accession>
<name>A0ABQ8TT95_PERAM</name>
<sequence length="110" mass="12678">MSPGSSTESSYWVEGKPRKKPQPAYIRNNLNKQLAEKWIECAGDQDIWLRPPLFQNLQELQHHILGATEFIPVDMLECARIKNSGLLLKTTSLNQQLEDIHVIRIDKKLL</sequence>
<feature type="region of interest" description="Disordered" evidence="1">
    <location>
        <begin position="1"/>
        <end position="20"/>
    </location>
</feature>
<feature type="compositionally biased region" description="Polar residues" evidence="1">
    <location>
        <begin position="1"/>
        <end position="10"/>
    </location>
</feature>
<proteinExistence type="predicted"/>
<evidence type="ECO:0000313" key="2">
    <source>
        <dbReference type="EMBL" id="KAJ4449528.1"/>
    </source>
</evidence>
<evidence type="ECO:0000313" key="3">
    <source>
        <dbReference type="Proteomes" id="UP001148838"/>
    </source>
</evidence>